<accession>A0A8S9SBD2</accession>
<evidence type="ECO:0000256" key="1">
    <source>
        <dbReference type="SAM" id="MobiDB-lite"/>
    </source>
</evidence>
<reference evidence="2" key="1">
    <citation type="submission" date="2019-12" db="EMBL/GenBank/DDBJ databases">
        <title>Genome sequencing and annotation of Brassica cretica.</title>
        <authorList>
            <person name="Studholme D.J."/>
            <person name="Sarris P."/>
        </authorList>
    </citation>
    <scope>NUCLEOTIDE SEQUENCE</scope>
    <source>
        <strain evidence="2">PFS-109/04</strain>
        <tissue evidence="2">Leaf</tissue>
    </source>
</reference>
<dbReference type="EMBL" id="QGKX02000004">
    <property type="protein sequence ID" value="KAF3598621.1"/>
    <property type="molecule type" value="Genomic_DNA"/>
</dbReference>
<gene>
    <name evidence="2" type="ORF">F2Q69_00033952</name>
</gene>
<dbReference type="Proteomes" id="UP000712600">
    <property type="component" value="Unassembled WGS sequence"/>
</dbReference>
<sequence length="90" mass="10194">MSFTSFSSDSAPANLNSSSKGYQFVSTAPVVHQNKHEMEAVQLMSWTQKRITEDPINEWSDAVFFFDNPSRDRNFVSITWPPTAATTMDE</sequence>
<evidence type="ECO:0000313" key="3">
    <source>
        <dbReference type="Proteomes" id="UP000712600"/>
    </source>
</evidence>
<organism evidence="2 3">
    <name type="scientific">Brassica cretica</name>
    <name type="common">Mustard</name>
    <dbReference type="NCBI Taxonomy" id="69181"/>
    <lineage>
        <taxon>Eukaryota</taxon>
        <taxon>Viridiplantae</taxon>
        <taxon>Streptophyta</taxon>
        <taxon>Embryophyta</taxon>
        <taxon>Tracheophyta</taxon>
        <taxon>Spermatophyta</taxon>
        <taxon>Magnoliopsida</taxon>
        <taxon>eudicotyledons</taxon>
        <taxon>Gunneridae</taxon>
        <taxon>Pentapetalae</taxon>
        <taxon>rosids</taxon>
        <taxon>malvids</taxon>
        <taxon>Brassicales</taxon>
        <taxon>Brassicaceae</taxon>
        <taxon>Brassiceae</taxon>
        <taxon>Brassica</taxon>
    </lineage>
</organism>
<protein>
    <submittedName>
        <fullName evidence="2">Uncharacterized protein</fullName>
    </submittedName>
</protein>
<proteinExistence type="predicted"/>
<dbReference type="AlphaFoldDB" id="A0A8S9SBD2"/>
<comment type="caution">
    <text evidence="2">The sequence shown here is derived from an EMBL/GenBank/DDBJ whole genome shotgun (WGS) entry which is preliminary data.</text>
</comment>
<evidence type="ECO:0000313" key="2">
    <source>
        <dbReference type="EMBL" id="KAF3598621.1"/>
    </source>
</evidence>
<name>A0A8S9SBD2_BRACR</name>
<feature type="region of interest" description="Disordered" evidence="1">
    <location>
        <begin position="1"/>
        <end position="20"/>
    </location>
</feature>